<accession>A0ABT6RF27</accession>
<dbReference type="EMBL" id="JASBRG010000007">
    <property type="protein sequence ID" value="MDI3321021.1"/>
    <property type="molecule type" value="Genomic_DNA"/>
</dbReference>
<dbReference type="Pfam" id="PF00483">
    <property type="entry name" value="NTP_transferase"/>
    <property type="match status" value="1"/>
</dbReference>
<evidence type="ECO:0000259" key="1">
    <source>
        <dbReference type="Pfam" id="PF00483"/>
    </source>
</evidence>
<comment type="caution">
    <text evidence="2">The sequence shown here is derived from an EMBL/GenBank/DDBJ whole genome shotgun (WGS) entry which is preliminary data.</text>
</comment>
<proteinExistence type="predicted"/>
<dbReference type="InterPro" id="IPR005835">
    <property type="entry name" value="NTP_transferase_dom"/>
</dbReference>
<dbReference type="Proteomes" id="UP001226434">
    <property type="component" value="Unassembled WGS sequence"/>
</dbReference>
<reference evidence="2 3" key="1">
    <citation type="submission" date="2023-05" db="EMBL/GenBank/DDBJ databases">
        <title>Genome sequence of Pinibacter sp. MAH-24.</title>
        <authorList>
            <person name="Huq M.A."/>
        </authorList>
    </citation>
    <scope>NUCLEOTIDE SEQUENCE [LARGE SCALE GENOMIC DNA]</scope>
    <source>
        <strain evidence="2 3">MAH-24</strain>
    </source>
</reference>
<evidence type="ECO:0000313" key="2">
    <source>
        <dbReference type="EMBL" id="MDI3321021.1"/>
    </source>
</evidence>
<sequence>MEATLVVLAAGMASRYGSLKQIDKFGPAGESIIDYSIYDAIEAGFNTVVFVIREEFEAEFKEIFEPRFGNRINIRYAYQNLESFTGNHIIPATRTKPWGTGHAVLCTRNEVSGPFAMINADDFYGKDAFKKAYAFLTKEASDHLWANICYELPNTLSDHGSVSRGICEINTDGNITSVTERTKVFRQGNQIVCEEPEGLLPINEGAKASMNFWCFSESVFDSLSSMFDTFLSQHMNELKSEFYIPSVADEFIKQGTGQIKAVTTSEKWFGVTYKEDKPIVQDCINTLVESNCYPAALWPEKVFQQ</sequence>
<dbReference type="Gene3D" id="3.90.550.10">
    <property type="entry name" value="Spore Coat Polysaccharide Biosynthesis Protein SpsA, Chain A"/>
    <property type="match status" value="1"/>
</dbReference>
<feature type="domain" description="Nucleotidyl transferase" evidence="1">
    <location>
        <begin position="28"/>
        <end position="238"/>
    </location>
</feature>
<evidence type="ECO:0000313" key="3">
    <source>
        <dbReference type="Proteomes" id="UP001226434"/>
    </source>
</evidence>
<dbReference type="InterPro" id="IPR029044">
    <property type="entry name" value="Nucleotide-diphossugar_trans"/>
</dbReference>
<gene>
    <name evidence="2" type="ORF">QJ048_14610</name>
</gene>
<name>A0ABT6RF27_9BACT</name>
<dbReference type="RefSeq" id="WP_282335124.1">
    <property type="nucleotide sequence ID" value="NZ_JASBRG010000007.1"/>
</dbReference>
<organism evidence="2 3">
    <name type="scientific">Pinibacter soli</name>
    <dbReference type="NCBI Taxonomy" id="3044211"/>
    <lineage>
        <taxon>Bacteria</taxon>
        <taxon>Pseudomonadati</taxon>
        <taxon>Bacteroidota</taxon>
        <taxon>Chitinophagia</taxon>
        <taxon>Chitinophagales</taxon>
        <taxon>Chitinophagaceae</taxon>
        <taxon>Pinibacter</taxon>
    </lineage>
</organism>
<protein>
    <submittedName>
        <fullName evidence="2">Sugar phosphate nucleotidyltransferase</fullName>
    </submittedName>
</protein>
<keyword evidence="3" id="KW-1185">Reference proteome</keyword>
<dbReference type="SUPFAM" id="SSF53448">
    <property type="entry name" value="Nucleotide-diphospho-sugar transferases"/>
    <property type="match status" value="1"/>
</dbReference>